<reference evidence="1 2" key="1">
    <citation type="submission" date="2018-11" db="EMBL/GenBank/DDBJ databases">
        <authorList>
            <consortium name="Pathogen Informatics"/>
        </authorList>
    </citation>
    <scope>NUCLEOTIDE SEQUENCE [LARGE SCALE GENOMIC DNA]</scope>
</reference>
<dbReference type="InParanoid" id="A0A3P7DKM5"/>
<name>A0A3P7DKM5_WUCBA</name>
<dbReference type="AlphaFoldDB" id="A0A3P7DKM5"/>
<evidence type="ECO:0000313" key="2">
    <source>
        <dbReference type="Proteomes" id="UP000270924"/>
    </source>
</evidence>
<keyword evidence="2" id="KW-1185">Reference proteome</keyword>
<accession>A0A3P7DKM5</accession>
<proteinExistence type="predicted"/>
<sequence length="57" mass="6414">MPNSPSDLNCCHTFKEVAERIQEGAHFIGILREVLNLGPGSICHLQYIAVVDGDRYW</sequence>
<dbReference type="Proteomes" id="UP000270924">
    <property type="component" value="Unassembled WGS sequence"/>
</dbReference>
<dbReference type="EMBL" id="UYWW01001091">
    <property type="protein sequence ID" value="VDM09913.1"/>
    <property type="molecule type" value="Genomic_DNA"/>
</dbReference>
<evidence type="ECO:0000313" key="1">
    <source>
        <dbReference type="EMBL" id="VDM09913.1"/>
    </source>
</evidence>
<gene>
    <name evidence="1" type="ORF">WBA_LOCUS3299</name>
</gene>
<organism evidence="1 2">
    <name type="scientific">Wuchereria bancrofti</name>
    <dbReference type="NCBI Taxonomy" id="6293"/>
    <lineage>
        <taxon>Eukaryota</taxon>
        <taxon>Metazoa</taxon>
        <taxon>Ecdysozoa</taxon>
        <taxon>Nematoda</taxon>
        <taxon>Chromadorea</taxon>
        <taxon>Rhabditida</taxon>
        <taxon>Spirurina</taxon>
        <taxon>Spiruromorpha</taxon>
        <taxon>Filarioidea</taxon>
        <taxon>Onchocercidae</taxon>
        <taxon>Wuchereria</taxon>
    </lineage>
</organism>
<protein>
    <submittedName>
        <fullName evidence="1">Uncharacterized protein</fullName>
    </submittedName>
</protein>